<dbReference type="InterPro" id="IPR006155">
    <property type="entry name" value="Josephin"/>
</dbReference>
<dbReference type="GO" id="GO:0004843">
    <property type="term" value="F:cysteine-type deubiquitinase activity"/>
    <property type="evidence" value="ECO:0007669"/>
    <property type="project" value="UniProtKB-EC"/>
</dbReference>
<keyword evidence="4" id="KW-0833">Ubl conjugation pathway</keyword>
<sequence>MSSDSCGEGSKCVLYHERQRMQLCLLHALNSLMQSHAFTKDDLDGIAESLDHSYWFNKHRSMFGTGNYDVNVLIAALETRHLRVVWFDARRSTALIDRTKVLGYIFNVPSKGFIPFLNGRHWFTVREVGSLGFFNFDSKKSQPEPVEDFCRFADKLLAEGNQLMLVMKPENVNELTNCDVCSDGTVP</sequence>
<dbReference type="PANTHER" id="PTHR13291">
    <property type="entry name" value="JOSEPHIN 1, 2"/>
    <property type="match status" value="1"/>
</dbReference>
<keyword evidence="5 6" id="KW-0378">Hydrolase</keyword>
<evidence type="ECO:0000256" key="2">
    <source>
        <dbReference type="ARBA" id="ARBA00012759"/>
    </source>
</evidence>
<feature type="active site" evidence="6">
    <location>
        <position position="137"/>
    </location>
</feature>
<dbReference type="GO" id="GO:0006508">
    <property type="term" value="P:proteolysis"/>
    <property type="evidence" value="ECO:0007669"/>
    <property type="project" value="UniProtKB-KW"/>
</dbReference>
<evidence type="ECO:0000313" key="8">
    <source>
        <dbReference type="Proteomes" id="UP000036681"/>
    </source>
</evidence>
<comment type="catalytic activity">
    <reaction evidence="1">
        <text>Thiol-dependent hydrolysis of ester, thioester, amide, peptide and isopeptide bonds formed by the C-terminal Gly of ubiquitin (a 76-residue protein attached to proteins as an intracellular targeting signal).</text>
        <dbReference type="EC" id="3.4.19.12"/>
    </reaction>
</comment>
<evidence type="ECO:0000256" key="1">
    <source>
        <dbReference type="ARBA" id="ARBA00000707"/>
    </source>
</evidence>
<feature type="active site" evidence="6">
    <location>
        <position position="24"/>
    </location>
</feature>
<dbReference type="EC" id="3.4.19.12" evidence="2"/>
<dbReference type="PANTHER" id="PTHR13291:SF0">
    <property type="entry name" value="JOSEPHIN-LIKE PROTEIN"/>
    <property type="match status" value="1"/>
</dbReference>
<proteinExistence type="predicted"/>
<keyword evidence="8" id="KW-1185">Reference proteome</keyword>
<dbReference type="Pfam" id="PF02099">
    <property type="entry name" value="Josephin"/>
    <property type="match status" value="1"/>
</dbReference>
<dbReference type="Gene3D" id="3.90.70.40">
    <property type="match status" value="1"/>
</dbReference>
<protein>
    <recommendedName>
        <fullName evidence="2">ubiquitinyl hydrolase 1</fullName>
        <ecNumber evidence="2">3.4.19.12</ecNumber>
    </recommendedName>
</protein>
<dbReference type="WBParaSite" id="ALUE_0001135301-mRNA-1">
    <property type="protein sequence ID" value="ALUE_0001135301-mRNA-1"/>
    <property type="gene ID" value="ALUE_0001135301"/>
</dbReference>
<dbReference type="Proteomes" id="UP000036681">
    <property type="component" value="Unplaced"/>
</dbReference>
<dbReference type="GO" id="GO:0016579">
    <property type="term" value="P:protein deubiquitination"/>
    <property type="evidence" value="ECO:0007669"/>
    <property type="project" value="InterPro"/>
</dbReference>
<reference evidence="9" key="1">
    <citation type="submission" date="2017-02" db="UniProtKB">
        <authorList>
            <consortium name="WormBaseParasite"/>
        </authorList>
    </citation>
    <scope>IDENTIFICATION</scope>
</reference>
<dbReference type="InterPro" id="IPR040053">
    <property type="entry name" value="JOSD1/2"/>
</dbReference>
<evidence type="ECO:0000256" key="3">
    <source>
        <dbReference type="ARBA" id="ARBA00022670"/>
    </source>
</evidence>
<dbReference type="SMART" id="SM01246">
    <property type="entry name" value="Josephin"/>
    <property type="match status" value="1"/>
</dbReference>
<name>A0A0M3I3T8_ASCLU</name>
<evidence type="ECO:0000256" key="4">
    <source>
        <dbReference type="ARBA" id="ARBA00022786"/>
    </source>
</evidence>
<keyword evidence="3" id="KW-0645">Protease</keyword>
<dbReference type="AlphaFoldDB" id="A0A0M3I3T8"/>
<accession>A0A0M3I3T8</accession>
<evidence type="ECO:0000256" key="5">
    <source>
        <dbReference type="ARBA" id="ARBA00022801"/>
    </source>
</evidence>
<dbReference type="PROSITE" id="PS50957">
    <property type="entry name" value="JOSEPHIN"/>
    <property type="match status" value="1"/>
</dbReference>
<evidence type="ECO:0000256" key="6">
    <source>
        <dbReference type="PROSITE-ProRule" id="PRU00331"/>
    </source>
</evidence>
<evidence type="ECO:0000259" key="7">
    <source>
        <dbReference type="PROSITE" id="PS50957"/>
    </source>
</evidence>
<evidence type="ECO:0000313" key="9">
    <source>
        <dbReference type="WBParaSite" id="ALUE_0001135301-mRNA-1"/>
    </source>
</evidence>
<feature type="domain" description="Josephin" evidence="7">
    <location>
        <begin position="11"/>
        <end position="182"/>
    </location>
</feature>
<feature type="active site" evidence="6">
    <location>
        <position position="121"/>
    </location>
</feature>
<organism evidence="8 9">
    <name type="scientific">Ascaris lumbricoides</name>
    <name type="common">Giant roundworm</name>
    <dbReference type="NCBI Taxonomy" id="6252"/>
    <lineage>
        <taxon>Eukaryota</taxon>
        <taxon>Metazoa</taxon>
        <taxon>Ecdysozoa</taxon>
        <taxon>Nematoda</taxon>
        <taxon>Chromadorea</taxon>
        <taxon>Rhabditida</taxon>
        <taxon>Spirurina</taxon>
        <taxon>Ascaridomorpha</taxon>
        <taxon>Ascaridoidea</taxon>
        <taxon>Ascarididae</taxon>
        <taxon>Ascaris</taxon>
    </lineage>
</organism>